<sequence>MTQRLCNEYQYEDNEESSNPSNTINSSKSQVRANPRYDRNPHDEASDMLCKILNMSNANETSTATNALNADDNSDSDISYWSEDERTILKAYYDNERDDVNDHNDGSDDEILLEKYVMDLCQTANSNTTIVGLPVPAAASLTPPPRPSLLSSSSCTSSSSASASSAQ</sequence>
<reference evidence="2 3" key="1">
    <citation type="submission" date="2014-09" db="EMBL/GenBank/DDBJ databases">
        <authorList>
            <person name="Ellenberger Sabrina"/>
        </authorList>
    </citation>
    <scope>NUCLEOTIDE SEQUENCE [LARGE SCALE GENOMIC DNA]</scope>
    <source>
        <strain evidence="2 3">CBS 412.66</strain>
    </source>
</reference>
<feature type="region of interest" description="Disordered" evidence="1">
    <location>
        <begin position="1"/>
        <end position="43"/>
    </location>
</feature>
<protein>
    <submittedName>
        <fullName evidence="2">Uncharacterized protein</fullName>
    </submittedName>
</protein>
<dbReference type="OrthoDB" id="2274657at2759"/>
<evidence type="ECO:0000313" key="2">
    <source>
        <dbReference type="EMBL" id="CEP12075.1"/>
    </source>
</evidence>
<keyword evidence="3" id="KW-1185">Reference proteome</keyword>
<feature type="region of interest" description="Disordered" evidence="1">
    <location>
        <begin position="136"/>
        <end position="167"/>
    </location>
</feature>
<dbReference type="Proteomes" id="UP000054107">
    <property type="component" value="Unassembled WGS sequence"/>
</dbReference>
<name>A0A0B7N9L0_9FUNG</name>
<dbReference type="AlphaFoldDB" id="A0A0B7N9L0"/>
<evidence type="ECO:0000256" key="1">
    <source>
        <dbReference type="SAM" id="MobiDB-lite"/>
    </source>
</evidence>
<feature type="compositionally biased region" description="Low complexity" evidence="1">
    <location>
        <begin position="148"/>
        <end position="167"/>
    </location>
</feature>
<dbReference type="EMBL" id="LN727311">
    <property type="protein sequence ID" value="CEP12075.1"/>
    <property type="molecule type" value="Genomic_DNA"/>
</dbReference>
<organism evidence="2 3">
    <name type="scientific">Parasitella parasitica</name>
    <dbReference type="NCBI Taxonomy" id="35722"/>
    <lineage>
        <taxon>Eukaryota</taxon>
        <taxon>Fungi</taxon>
        <taxon>Fungi incertae sedis</taxon>
        <taxon>Mucoromycota</taxon>
        <taxon>Mucoromycotina</taxon>
        <taxon>Mucoromycetes</taxon>
        <taxon>Mucorales</taxon>
        <taxon>Mucorineae</taxon>
        <taxon>Mucoraceae</taxon>
        <taxon>Parasitella</taxon>
    </lineage>
</organism>
<evidence type="ECO:0000313" key="3">
    <source>
        <dbReference type="Proteomes" id="UP000054107"/>
    </source>
</evidence>
<feature type="compositionally biased region" description="Polar residues" evidence="1">
    <location>
        <begin position="17"/>
        <end position="32"/>
    </location>
</feature>
<proteinExistence type="predicted"/>
<gene>
    <name evidence="2" type="primary">PARPA_05988.1 scaffold 20345</name>
</gene>
<accession>A0A0B7N9L0</accession>